<dbReference type="RefSeq" id="WP_187503174.1">
    <property type="nucleotide sequence ID" value="NZ_JACONT010000010.1"/>
</dbReference>
<dbReference type="InterPro" id="IPR050104">
    <property type="entry name" value="FMN-dep_NADH:Q_OxRdtase_AzoR1"/>
</dbReference>
<evidence type="ECO:0000313" key="8">
    <source>
        <dbReference type="EMBL" id="MBC3941420.1"/>
    </source>
</evidence>
<feature type="binding site" evidence="6">
    <location>
        <begin position="97"/>
        <end position="100"/>
    </location>
    <ligand>
        <name>FMN</name>
        <dbReference type="ChEBI" id="CHEBI:58210"/>
    </ligand>
</feature>
<evidence type="ECO:0000259" key="7">
    <source>
        <dbReference type="Pfam" id="PF02525"/>
    </source>
</evidence>
<evidence type="ECO:0000256" key="3">
    <source>
        <dbReference type="ARBA" id="ARBA00023002"/>
    </source>
</evidence>
<name>A0ABR7ALU4_9SPHN</name>
<keyword evidence="4 6" id="KW-0520">NAD</keyword>
<comment type="caution">
    <text evidence="8">The sequence shown here is derived from an EMBL/GenBank/DDBJ whole genome shotgun (WGS) entry which is preliminary data.</text>
</comment>
<accession>A0ABR7ALU4</accession>
<keyword evidence="2 6" id="KW-0288">FMN</keyword>
<feature type="binding site" evidence="6">
    <location>
        <begin position="15"/>
        <end position="17"/>
    </location>
    <ligand>
        <name>FMN</name>
        <dbReference type="ChEBI" id="CHEBI:58210"/>
    </ligand>
</feature>
<dbReference type="SUPFAM" id="SSF52218">
    <property type="entry name" value="Flavoproteins"/>
    <property type="match status" value="1"/>
</dbReference>
<dbReference type="InterPro" id="IPR003680">
    <property type="entry name" value="Flavodoxin_fold"/>
</dbReference>
<comment type="catalytic activity">
    <reaction evidence="5">
        <text>N,N-dimethyl-1,4-phenylenediamine + anthranilate + 2 NAD(+) = 2-(4-dimethylaminophenyl)diazenylbenzoate + 2 NADH + 2 H(+)</text>
        <dbReference type="Rhea" id="RHEA:55872"/>
        <dbReference type="ChEBI" id="CHEBI:15378"/>
        <dbReference type="ChEBI" id="CHEBI:15783"/>
        <dbReference type="ChEBI" id="CHEBI:16567"/>
        <dbReference type="ChEBI" id="CHEBI:57540"/>
        <dbReference type="ChEBI" id="CHEBI:57945"/>
        <dbReference type="ChEBI" id="CHEBI:71579"/>
        <dbReference type="EC" id="1.7.1.17"/>
    </reaction>
    <physiologicalReaction direction="right-to-left" evidence="5">
        <dbReference type="Rhea" id="RHEA:55874"/>
    </physiologicalReaction>
</comment>
<dbReference type="Proteomes" id="UP000597613">
    <property type="component" value="Unassembled WGS sequence"/>
</dbReference>
<protein>
    <recommendedName>
        <fullName evidence="6">FMN dependent NADH:quinone oxidoreductase</fullName>
        <ecNumber evidence="6">1.6.5.-</ecNumber>
    </recommendedName>
    <alternativeName>
        <fullName evidence="6">Azo-dye reductase</fullName>
    </alternativeName>
    <alternativeName>
        <fullName evidence="6">FMN-dependent NADH-azo compound oxidoreductase</fullName>
    </alternativeName>
    <alternativeName>
        <fullName evidence="6">FMN-dependent NADH-azoreductase</fullName>
        <ecNumber evidence="6">1.7.1.17</ecNumber>
    </alternativeName>
</protein>
<dbReference type="PANTHER" id="PTHR43741">
    <property type="entry name" value="FMN-DEPENDENT NADH-AZOREDUCTASE 1"/>
    <property type="match status" value="1"/>
</dbReference>
<comment type="function">
    <text evidence="6">Also exhibits azoreductase activity. Catalyzes the reductive cleavage of the azo bond in aromatic azo compounds to the corresponding amines.</text>
</comment>
<comment type="function">
    <text evidence="6">Quinone reductase that provides resistance to thiol-specific stress caused by electrophilic quinones.</text>
</comment>
<dbReference type="EC" id="1.7.1.17" evidence="6"/>
<reference evidence="8 9" key="1">
    <citation type="submission" date="2020-08" db="EMBL/GenBank/DDBJ databases">
        <title>Putative novel bacterial strains isolated from necrotic wheat leaf tissues caused by Xanthomonas translucens.</title>
        <authorList>
            <person name="Tambong J.T."/>
        </authorList>
    </citation>
    <scope>NUCLEOTIDE SEQUENCE [LARGE SCALE GENOMIC DNA]</scope>
    <source>
        <strain evidence="9">DOAB 1063</strain>
    </source>
</reference>
<keyword evidence="1 6" id="KW-0285">Flavoprotein</keyword>
<proteinExistence type="inferred from homology"/>
<dbReference type="InterPro" id="IPR029039">
    <property type="entry name" value="Flavoprotein-like_sf"/>
</dbReference>
<evidence type="ECO:0000256" key="1">
    <source>
        <dbReference type="ARBA" id="ARBA00022630"/>
    </source>
</evidence>
<comment type="catalytic activity">
    <reaction evidence="6">
        <text>2 a quinone + NADH + H(+) = 2 a 1,4-benzosemiquinone + NAD(+)</text>
        <dbReference type="Rhea" id="RHEA:65952"/>
        <dbReference type="ChEBI" id="CHEBI:15378"/>
        <dbReference type="ChEBI" id="CHEBI:57540"/>
        <dbReference type="ChEBI" id="CHEBI:57945"/>
        <dbReference type="ChEBI" id="CHEBI:132124"/>
        <dbReference type="ChEBI" id="CHEBI:134225"/>
    </reaction>
</comment>
<gene>
    <name evidence="6" type="primary">azoR</name>
    <name evidence="8" type="ORF">H8S47_06940</name>
</gene>
<keyword evidence="9" id="KW-1185">Reference proteome</keyword>
<dbReference type="EMBL" id="JACONT010000010">
    <property type="protein sequence ID" value="MBC3941420.1"/>
    <property type="molecule type" value="Genomic_DNA"/>
</dbReference>
<keyword evidence="3 6" id="KW-0560">Oxidoreductase</keyword>
<dbReference type="Gene3D" id="3.40.50.360">
    <property type="match status" value="1"/>
</dbReference>
<comment type="caution">
    <text evidence="6">Lacks conserved residue(s) required for the propagation of feature annotation.</text>
</comment>
<dbReference type="InterPro" id="IPR023048">
    <property type="entry name" value="NADH:quinone_OxRdtase_FMN_depd"/>
</dbReference>
<organism evidence="8 9">
    <name type="scientific">Sphingomonas albertensis</name>
    <dbReference type="NCBI Taxonomy" id="2762591"/>
    <lineage>
        <taxon>Bacteria</taxon>
        <taxon>Pseudomonadati</taxon>
        <taxon>Pseudomonadota</taxon>
        <taxon>Alphaproteobacteria</taxon>
        <taxon>Sphingomonadales</taxon>
        <taxon>Sphingomonadaceae</taxon>
        <taxon>Sphingomonas</taxon>
    </lineage>
</organism>
<comment type="cofactor">
    <cofactor evidence="6">
        <name>FMN</name>
        <dbReference type="ChEBI" id="CHEBI:58210"/>
    </cofactor>
    <text evidence="6">Binds 1 FMN per subunit.</text>
</comment>
<feature type="domain" description="Flavodoxin-like fold" evidence="7">
    <location>
        <begin position="1"/>
        <end position="200"/>
    </location>
</feature>
<dbReference type="EC" id="1.6.5.-" evidence="6"/>
<dbReference type="HAMAP" id="MF_01216">
    <property type="entry name" value="Azoreductase_type1"/>
    <property type="match status" value="1"/>
</dbReference>
<dbReference type="PANTHER" id="PTHR43741:SF4">
    <property type="entry name" value="FMN-DEPENDENT NADH:QUINONE OXIDOREDUCTASE"/>
    <property type="match status" value="1"/>
</dbReference>
<evidence type="ECO:0000256" key="5">
    <source>
        <dbReference type="ARBA" id="ARBA00048542"/>
    </source>
</evidence>
<dbReference type="Pfam" id="PF02525">
    <property type="entry name" value="Flavodoxin_2"/>
    <property type="match status" value="1"/>
</dbReference>
<evidence type="ECO:0000256" key="4">
    <source>
        <dbReference type="ARBA" id="ARBA00023027"/>
    </source>
</evidence>
<comment type="subunit">
    <text evidence="6">Homodimer.</text>
</comment>
<comment type="similarity">
    <text evidence="6">Belongs to the azoreductase type 1 family.</text>
</comment>
<evidence type="ECO:0000256" key="2">
    <source>
        <dbReference type="ARBA" id="ARBA00022643"/>
    </source>
</evidence>
<evidence type="ECO:0000256" key="6">
    <source>
        <dbReference type="HAMAP-Rule" id="MF_01216"/>
    </source>
</evidence>
<sequence>MKILHVDSSITGARSVSRELSALIVAQLGGSDQHQVTYRDLVAEDLPHFTAVTAPSAHPLSNTVSMLDQAQQTQRDESDVVLQEFIDADTVVIGVPMYNFTFSSELKAWLDRIVIPGTTFKPGPNGPEGLAGGKRVILAIARGGYYGEEGAFKAAEHAESLLRAILGFIGVRDIEAVIAEGLNDPAARPKAIASARNAVEHLAA</sequence>
<evidence type="ECO:0000313" key="9">
    <source>
        <dbReference type="Proteomes" id="UP000597613"/>
    </source>
</evidence>
<feature type="binding site" evidence="6">
    <location>
        <position position="9"/>
    </location>
    <ligand>
        <name>FMN</name>
        <dbReference type="ChEBI" id="CHEBI:58210"/>
    </ligand>
</feature>